<keyword evidence="15" id="KW-1185">Reference proteome</keyword>
<dbReference type="STRING" id="77020.A0A0N0RRY5"/>
<dbReference type="EMBL" id="LGAV01000007">
    <property type="protein sequence ID" value="KOS13029.1"/>
    <property type="molecule type" value="Genomic_DNA"/>
</dbReference>
<dbReference type="GO" id="GO:0006355">
    <property type="term" value="P:regulation of DNA-templated transcription"/>
    <property type="evidence" value="ECO:0007669"/>
    <property type="project" value="TreeGrafter"/>
</dbReference>
<dbReference type="GO" id="GO:0005634">
    <property type="term" value="C:nucleus"/>
    <property type="evidence" value="ECO:0007669"/>
    <property type="project" value="UniProtKB-SubCell"/>
</dbReference>
<evidence type="ECO:0000313" key="14">
    <source>
        <dbReference type="EMBL" id="KOS13029.1"/>
    </source>
</evidence>
<dbReference type="GO" id="GO:0000785">
    <property type="term" value="C:chromatin"/>
    <property type="evidence" value="ECO:0007669"/>
    <property type="project" value="UniProtKB-ARBA"/>
</dbReference>
<feature type="compositionally biased region" description="Polar residues" evidence="12">
    <location>
        <begin position="323"/>
        <end position="332"/>
    </location>
</feature>
<dbReference type="CDD" id="cd16859">
    <property type="entry name" value="ING_ING4_5"/>
    <property type="match status" value="1"/>
</dbReference>
<feature type="binding site" evidence="9">
    <location>
        <position position="389"/>
    </location>
    <ligand>
        <name>Zn(2+)</name>
        <dbReference type="ChEBI" id="CHEBI:29105"/>
        <label>2</label>
    </ligand>
</feature>
<dbReference type="OrthoDB" id="2505961at2759"/>
<dbReference type="PROSITE" id="PS01359">
    <property type="entry name" value="ZF_PHD_1"/>
    <property type="match status" value="1"/>
</dbReference>
<evidence type="ECO:0000256" key="10">
    <source>
        <dbReference type="PROSITE-ProRule" id="PRU00146"/>
    </source>
</evidence>
<protein>
    <recommendedName>
        <fullName evidence="11">Chromatin modification-related protein</fullName>
    </recommendedName>
</protein>
<comment type="caution">
    <text evidence="14">The sequence shown here is derived from an EMBL/GenBank/DDBJ whole genome shotgun (WGS) entry which is preliminary data.</text>
</comment>
<dbReference type="InterPro" id="IPR024610">
    <property type="entry name" value="ING_N_histone-binding"/>
</dbReference>
<evidence type="ECO:0000259" key="13">
    <source>
        <dbReference type="PROSITE" id="PS50016"/>
    </source>
</evidence>
<accession>A0A0N0RRY5</accession>
<dbReference type="InterPro" id="IPR019787">
    <property type="entry name" value="Znf_PHD-finger"/>
</dbReference>
<feature type="site" description="Histone H3K4me3 binding" evidence="8">
    <location>
        <position position="393"/>
    </location>
</feature>
<feature type="site" description="Histone H3K4me3 binding" evidence="8">
    <location>
        <position position="370"/>
    </location>
</feature>
<dbReference type="SUPFAM" id="SSF57903">
    <property type="entry name" value="FYVE/PHD zinc finger"/>
    <property type="match status" value="1"/>
</dbReference>
<dbReference type="PROSITE" id="PS50016">
    <property type="entry name" value="ZF_PHD_2"/>
    <property type="match status" value="1"/>
</dbReference>
<evidence type="ECO:0000256" key="4">
    <source>
        <dbReference type="ARBA" id="ARBA00022771"/>
    </source>
</evidence>
<organism evidence="14 15">
    <name type="scientific">Malassezia pachydermatis</name>
    <dbReference type="NCBI Taxonomy" id="77020"/>
    <lineage>
        <taxon>Eukaryota</taxon>
        <taxon>Fungi</taxon>
        <taxon>Dikarya</taxon>
        <taxon>Basidiomycota</taxon>
        <taxon>Ustilaginomycotina</taxon>
        <taxon>Malasseziomycetes</taxon>
        <taxon>Malasseziales</taxon>
        <taxon>Malasseziaceae</taxon>
        <taxon>Malassezia</taxon>
    </lineage>
</organism>
<dbReference type="VEuPathDB" id="FungiDB:Malapachy_1411"/>
<dbReference type="PANTHER" id="PTHR10333">
    <property type="entry name" value="INHIBITOR OF GROWTH PROTEIN"/>
    <property type="match status" value="1"/>
</dbReference>
<keyword evidence="6 11" id="KW-0156">Chromatin regulator</keyword>
<feature type="binding site" evidence="9">
    <location>
        <position position="373"/>
    </location>
    <ligand>
        <name>Zn(2+)</name>
        <dbReference type="ChEBI" id="CHEBI:29105"/>
        <label>1</label>
    </ligand>
</feature>
<feature type="region of interest" description="Disordered" evidence="12">
    <location>
        <begin position="423"/>
        <end position="454"/>
    </location>
</feature>
<comment type="domain">
    <text evidence="11">The PHD-type zinc finger mediates the binding to H3K4me3.</text>
</comment>
<dbReference type="CDD" id="cd15505">
    <property type="entry name" value="PHD_ING"/>
    <property type="match status" value="1"/>
</dbReference>
<evidence type="ECO:0000256" key="7">
    <source>
        <dbReference type="ARBA" id="ARBA00023242"/>
    </source>
</evidence>
<feature type="compositionally biased region" description="Basic and acidic residues" evidence="12">
    <location>
        <begin position="226"/>
        <end position="235"/>
    </location>
</feature>
<evidence type="ECO:0000256" key="1">
    <source>
        <dbReference type="ARBA" id="ARBA00004123"/>
    </source>
</evidence>
<name>A0A0N0RRY5_9BASI</name>
<keyword evidence="5 9" id="KW-0862">Zinc</keyword>
<dbReference type="Proteomes" id="UP000037751">
    <property type="component" value="Unassembled WGS sequence"/>
</dbReference>
<dbReference type="Pfam" id="PF12998">
    <property type="entry name" value="ING"/>
    <property type="match status" value="1"/>
</dbReference>
<dbReference type="PANTHER" id="PTHR10333:SF42">
    <property type="entry name" value="INHIBITOR OF GROWTH PROTEIN 5"/>
    <property type="match status" value="1"/>
</dbReference>
<dbReference type="InterPro" id="IPR001965">
    <property type="entry name" value="Znf_PHD"/>
</dbReference>
<feature type="binding site" evidence="9">
    <location>
        <position position="384"/>
    </location>
    <ligand>
        <name>Zn(2+)</name>
        <dbReference type="ChEBI" id="CHEBI:29105"/>
        <label>2</label>
    </ligand>
</feature>
<dbReference type="Gene3D" id="3.30.40.10">
    <property type="entry name" value="Zinc/RING finger domain, C3HC4 (zinc finger)"/>
    <property type="match status" value="1"/>
</dbReference>
<comment type="subcellular location">
    <subcellularLocation>
        <location evidence="1 11">Nucleus</location>
    </subcellularLocation>
</comment>
<evidence type="ECO:0000256" key="11">
    <source>
        <dbReference type="RuleBase" id="RU361213"/>
    </source>
</evidence>
<dbReference type="Gene3D" id="6.10.140.1740">
    <property type="match status" value="1"/>
</dbReference>
<reference evidence="14 15" key="1">
    <citation type="submission" date="2015-07" db="EMBL/GenBank/DDBJ databases">
        <title>Draft Genome Sequence of Malassezia furfur CBS1878 and Malassezia pachydermatis CBS1879.</title>
        <authorList>
            <person name="Triana S."/>
            <person name="Ohm R."/>
            <person name="Gonzalez A."/>
            <person name="DeCock H."/>
            <person name="Restrepo S."/>
            <person name="Celis A."/>
        </authorList>
    </citation>
    <scope>NUCLEOTIDE SEQUENCE [LARGE SCALE GENOMIC DNA]</scope>
    <source>
        <strain evidence="14 15">CBS 1879</strain>
    </source>
</reference>
<dbReference type="GO" id="GO:0006325">
    <property type="term" value="P:chromatin organization"/>
    <property type="evidence" value="ECO:0007669"/>
    <property type="project" value="UniProtKB-KW"/>
</dbReference>
<proteinExistence type="inferred from homology"/>
<evidence type="ECO:0000256" key="2">
    <source>
        <dbReference type="ARBA" id="ARBA00010210"/>
    </source>
</evidence>
<evidence type="ECO:0000256" key="8">
    <source>
        <dbReference type="PIRSR" id="PIRSR628651-50"/>
    </source>
</evidence>
<keyword evidence="7 11" id="KW-0539">Nucleus</keyword>
<feature type="region of interest" description="Disordered" evidence="12">
    <location>
        <begin position="177"/>
        <end position="365"/>
    </location>
</feature>
<feature type="binding site" evidence="9">
    <location>
        <position position="398"/>
    </location>
    <ligand>
        <name>Zn(2+)</name>
        <dbReference type="ChEBI" id="CHEBI:29105"/>
        <label>1</label>
    </ligand>
</feature>
<dbReference type="InterPro" id="IPR011011">
    <property type="entry name" value="Znf_FYVE_PHD"/>
</dbReference>
<evidence type="ECO:0000256" key="6">
    <source>
        <dbReference type="ARBA" id="ARBA00022853"/>
    </source>
</evidence>
<evidence type="ECO:0000313" key="15">
    <source>
        <dbReference type="Proteomes" id="UP000037751"/>
    </source>
</evidence>
<dbReference type="SMART" id="SM01408">
    <property type="entry name" value="ING"/>
    <property type="match status" value="1"/>
</dbReference>
<evidence type="ECO:0000256" key="9">
    <source>
        <dbReference type="PIRSR" id="PIRSR628651-51"/>
    </source>
</evidence>
<feature type="site" description="Histone H3K4me3 binding" evidence="8">
    <location>
        <position position="381"/>
    </location>
</feature>
<feature type="binding site" evidence="9">
    <location>
        <position position="395"/>
    </location>
    <ligand>
        <name>Zn(2+)</name>
        <dbReference type="ChEBI" id="CHEBI:29105"/>
        <label>1</label>
    </ligand>
</feature>
<dbReference type="InterPro" id="IPR028651">
    <property type="entry name" value="ING_fam"/>
</dbReference>
<feature type="binding site" evidence="9">
    <location>
        <position position="411"/>
    </location>
    <ligand>
        <name>Zn(2+)</name>
        <dbReference type="ChEBI" id="CHEBI:29105"/>
        <label>2</label>
    </ligand>
</feature>
<sequence>MLAPEYPGMYDAHAGMHPGMAASLASLHPFFPQSRLPEAPLSEDDMALFMLLVTYSDALDALPLETTRSFSDLRELDAVLGAHLVSLTQRLQNLAAVIEDPSVSPGDRLLALKEVAEEARAYKMGGEDKIRVAVNTAEMISSHTEYIDSLLRSLTSLPSLGPYVREGRPQYKRLSELSSYTTPSESAPDGLFASTSNFNTMPMEAAAAGRRSDKTRPYAPDTTSSRTRDSHEASRQNKKRKVLPPSTSAQRSRAGDTQRGASSGAGKRRDTVRSGYQDESDRDSSDEHTEAYTNGTSADRLARVANRARARGGPAVDSDSVKGASNATWNSRRSGEATGDENEHSRSSGRSRPVKTSGNSGRDEQDEQRYCFCNNVSYGDMIGCDDDDCEREWFHLGCVGLSKPPQGTWYCDACLERRSQQARNKAKRGARPGRAAASPDIVSAPPRRLAGAWR</sequence>
<feature type="binding site" evidence="9">
    <location>
        <position position="371"/>
    </location>
    <ligand>
        <name>Zn(2+)</name>
        <dbReference type="ChEBI" id="CHEBI:29105"/>
        <label>1</label>
    </ligand>
</feature>
<feature type="binding site" evidence="9">
    <location>
        <position position="414"/>
    </location>
    <ligand>
        <name>Zn(2+)</name>
        <dbReference type="ChEBI" id="CHEBI:29105"/>
        <label>2</label>
    </ligand>
</feature>
<evidence type="ECO:0000256" key="5">
    <source>
        <dbReference type="ARBA" id="ARBA00022833"/>
    </source>
</evidence>
<evidence type="ECO:0000256" key="12">
    <source>
        <dbReference type="SAM" id="MobiDB-lite"/>
    </source>
</evidence>
<feature type="domain" description="PHD-type" evidence="13">
    <location>
        <begin position="368"/>
        <end position="417"/>
    </location>
</feature>
<comment type="subunit">
    <text evidence="11">Component of an histone acetyltransferase complex. Interacts with H3K4me3 and to a lesser extent with H3K4me2.</text>
</comment>
<feature type="site" description="Histone H3K4me3 binding" evidence="8">
    <location>
        <position position="385"/>
    </location>
</feature>
<dbReference type="SMART" id="SM00249">
    <property type="entry name" value="PHD"/>
    <property type="match status" value="1"/>
</dbReference>
<dbReference type="InterPro" id="IPR019786">
    <property type="entry name" value="Zinc_finger_PHD-type_CS"/>
</dbReference>
<dbReference type="InterPro" id="IPR013083">
    <property type="entry name" value="Znf_RING/FYVE/PHD"/>
</dbReference>
<dbReference type="RefSeq" id="XP_017990661.1">
    <property type="nucleotide sequence ID" value="XM_018135915.1"/>
</dbReference>
<gene>
    <name evidence="14" type="ORF">Malapachy_1411</name>
</gene>
<comment type="function">
    <text evidence="11">Component of an histone acetyltransferase complex.</text>
</comment>
<dbReference type="GO" id="GO:0008270">
    <property type="term" value="F:zinc ion binding"/>
    <property type="evidence" value="ECO:0007669"/>
    <property type="project" value="UniProtKB-KW"/>
</dbReference>
<comment type="similarity">
    <text evidence="2 11">Belongs to the ING family.</text>
</comment>
<dbReference type="GeneID" id="28727790"/>
<evidence type="ECO:0000256" key="3">
    <source>
        <dbReference type="ARBA" id="ARBA00022723"/>
    </source>
</evidence>
<keyword evidence="4 10" id="KW-0863">Zinc-finger</keyword>
<dbReference type="FunFam" id="3.30.40.10:FF:000535">
    <property type="entry name" value="Chromatin modification-related protein"/>
    <property type="match status" value="1"/>
</dbReference>
<dbReference type="AlphaFoldDB" id="A0A0N0RRY5"/>
<keyword evidence="3 9" id="KW-0479">Metal-binding</keyword>